<evidence type="ECO:0000256" key="2">
    <source>
        <dbReference type="ARBA" id="ARBA00010621"/>
    </source>
</evidence>
<evidence type="ECO:0000256" key="1">
    <source>
        <dbReference type="ARBA" id="ARBA00004651"/>
    </source>
</evidence>
<evidence type="ECO:0000256" key="11">
    <source>
        <dbReference type="ARBA" id="ARBA00047594"/>
    </source>
</evidence>
<protein>
    <recommendedName>
        <fullName evidence="4">Undecaprenyl-diphosphatase</fullName>
        <ecNumber evidence="3">3.6.1.27</ecNumber>
    </recommendedName>
    <alternativeName>
        <fullName evidence="10">Undecaprenyl pyrophosphate phosphatase</fullName>
    </alternativeName>
</protein>
<name>A0A383C3M2_9ZZZZ</name>
<comment type="subcellular location">
    <subcellularLocation>
        <location evidence="1">Cell membrane</location>
        <topology evidence="1">Multi-pass membrane protein</topology>
    </subcellularLocation>
</comment>
<dbReference type="EC" id="3.6.1.27" evidence="3"/>
<reference evidence="13" key="1">
    <citation type="submission" date="2018-05" db="EMBL/GenBank/DDBJ databases">
        <authorList>
            <person name="Lanie J.A."/>
            <person name="Ng W.-L."/>
            <person name="Kazmierczak K.M."/>
            <person name="Andrzejewski T.M."/>
            <person name="Davidsen T.M."/>
            <person name="Wayne K.J."/>
            <person name="Tettelin H."/>
            <person name="Glass J.I."/>
            <person name="Rusch D."/>
            <person name="Podicherti R."/>
            <person name="Tsui H.-C.T."/>
            <person name="Winkler M.E."/>
        </authorList>
    </citation>
    <scope>NUCLEOTIDE SEQUENCE</scope>
</reference>
<feature type="non-terminal residue" evidence="13">
    <location>
        <position position="1"/>
    </location>
</feature>
<evidence type="ECO:0000256" key="3">
    <source>
        <dbReference type="ARBA" id="ARBA00012374"/>
    </source>
</evidence>
<dbReference type="PANTHER" id="PTHR30622:SF2">
    <property type="entry name" value="UNDECAPRENYL-DIPHOSPHATASE"/>
    <property type="match status" value="1"/>
</dbReference>
<keyword evidence="5" id="KW-1003">Cell membrane</keyword>
<evidence type="ECO:0000313" key="13">
    <source>
        <dbReference type="EMBL" id="SVE26673.1"/>
    </source>
</evidence>
<dbReference type="EMBL" id="UINC01205478">
    <property type="protein sequence ID" value="SVE26673.1"/>
    <property type="molecule type" value="Genomic_DNA"/>
</dbReference>
<dbReference type="InterPro" id="IPR003824">
    <property type="entry name" value="UppP"/>
</dbReference>
<proteinExistence type="inferred from homology"/>
<keyword evidence="7" id="KW-0378">Hydrolase</keyword>
<sequence length="216" mass="23454">VNSPGDVVEVVTHLGTLLSVIWVFWKDLSSILISFQNQDTQKYILFLIIGTLPAVIIGLAVRDMITDLFDSISIVAGSLIFTGIILLLTQKLNRKNKRLNLKKGLLIGLTQAFAMIPGISRSGMTISTGLALGLSEKDAAKFSFILAIPVIAGAGLLTVLDTHPGSISIPMLQLLLAFFSAFIVGTISLKWLLELLESGKFHRFGYYCIMVGLIAY</sequence>
<comment type="catalytic activity">
    <reaction evidence="11">
        <text>di-trans,octa-cis-undecaprenyl diphosphate + H2O = di-trans,octa-cis-undecaprenyl phosphate + phosphate + H(+)</text>
        <dbReference type="Rhea" id="RHEA:28094"/>
        <dbReference type="ChEBI" id="CHEBI:15377"/>
        <dbReference type="ChEBI" id="CHEBI:15378"/>
        <dbReference type="ChEBI" id="CHEBI:43474"/>
        <dbReference type="ChEBI" id="CHEBI:58405"/>
        <dbReference type="ChEBI" id="CHEBI:60392"/>
        <dbReference type="EC" id="3.6.1.27"/>
    </reaction>
</comment>
<evidence type="ECO:0000256" key="9">
    <source>
        <dbReference type="ARBA" id="ARBA00023136"/>
    </source>
</evidence>
<feature type="transmembrane region" description="Helical" evidence="12">
    <location>
        <begin position="6"/>
        <end position="25"/>
    </location>
</feature>
<dbReference type="Pfam" id="PF02673">
    <property type="entry name" value="BacA"/>
    <property type="match status" value="1"/>
</dbReference>
<dbReference type="GO" id="GO:0050380">
    <property type="term" value="F:undecaprenyl-diphosphatase activity"/>
    <property type="evidence" value="ECO:0007669"/>
    <property type="project" value="UniProtKB-EC"/>
</dbReference>
<evidence type="ECO:0000256" key="8">
    <source>
        <dbReference type="ARBA" id="ARBA00022989"/>
    </source>
</evidence>
<keyword evidence="6 12" id="KW-0812">Transmembrane</keyword>
<keyword evidence="9 12" id="KW-0472">Membrane</keyword>
<dbReference type="AlphaFoldDB" id="A0A383C3M2"/>
<accession>A0A383C3M2</accession>
<feature type="transmembrane region" description="Helical" evidence="12">
    <location>
        <begin position="45"/>
        <end position="65"/>
    </location>
</feature>
<dbReference type="PANTHER" id="PTHR30622">
    <property type="entry name" value="UNDECAPRENYL-DIPHOSPHATASE"/>
    <property type="match status" value="1"/>
</dbReference>
<feature type="transmembrane region" description="Helical" evidence="12">
    <location>
        <begin position="172"/>
        <end position="193"/>
    </location>
</feature>
<evidence type="ECO:0000256" key="4">
    <source>
        <dbReference type="ARBA" id="ARBA00021581"/>
    </source>
</evidence>
<keyword evidence="8 12" id="KW-1133">Transmembrane helix</keyword>
<evidence type="ECO:0000256" key="12">
    <source>
        <dbReference type="SAM" id="Phobius"/>
    </source>
</evidence>
<evidence type="ECO:0000256" key="10">
    <source>
        <dbReference type="ARBA" id="ARBA00032707"/>
    </source>
</evidence>
<evidence type="ECO:0000256" key="5">
    <source>
        <dbReference type="ARBA" id="ARBA00022475"/>
    </source>
</evidence>
<gene>
    <name evidence="13" type="ORF">METZ01_LOCUS479527</name>
</gene>
<evidence type="ECO:0000256" key="6">
    <source>
        <dbReference type="ARBA" id="ARBA00022692"/>
    </source>
</evidence>
<organism evidence="13">
    <name type="scientific">marine metagenome</name>
    <dbReference type="NCBI Taxonomy" id="408172"/>
    <lineage>
        <taxon>unclassified sequences</taxon>
        <taxon>metagenomes</taxon>
        <taxon>ecological metagenomes</taxon>
    </lineage>
</organism>
<dbReference type="GO" id="GO:0005886">
    <property type="term" value="C:plasma membrane"/>
    <property type="evidence" value="ECO:0007669"/>
    <property type="project" value="UniProtKB-SubCell"/>
</dbReference>
<feature type="transmembrane region" description="Helical" evidence="12">
    <location>
        <begin position="139"/>
        <end position="160"/>
    </location>
</feature>
<feature type="transmembrane region" description="Helical" evidence="12">
    <location>
        <begin position="71"/>
        <end position="89"/>
    </location>
</feature>
<evidence type="ECO:0000256" key="7">
    <source>
        <dbReference type="ARBA" id="ARBA00022801"/>
    </source>
</evidence>
<comment type="similarity">
    <text evidence="2">Belongs to the UppP family.</text>
</comment>